<organism evidence="1 4">
    <name type="scientific">Helicobacter typhlonius</name>
    <dbReference type="NCBI Taxonomy" id="76936"/>
    <lineage>
        <taxon>Bacteria</taxon>
        <taxon>Pseudomonadati</taxon>
        <taxon>Campylobacterota</taxon>
        <taxon>Epsilonproteobacteria</taxon>
        <taxon>Campylobacterales</taxon>
        <taxon>Helicobacteraceae</taxon>
        <taxon>Helicobacter</taxon>
    </lineage>
</organism>
<dbReference type="EMBL" id="JRPF02000012">
    <property type="protein sequence ID" value="TLD77976.1"/>
    <property type="molecule type" value="Genomic_DNA"/>
</dbReference>
<dbReference type="PATRIC" id="fig|76936.10.peg.1048"/>
<dbReference type="GeneID" id="78151292"/>
<dbReference type="KEGG" id="hty:BN2458_PEG1073"/>
<evidence type="ECO:0000313" key="1">
    <source>
        <dbReference type="EMBL" id="CUU39958.1"/>
    </source>
</evidence>
<evidence type="ECO:0000313" key="4">
    <source>
        <dbReference type="Proteomes" id="UP000064525"/>
    </source>
</evidence>
<gene>
    <name evidence="1" type="ORF">BN2458_PEG1073</name>
    <name evidence="2" type="ORF">LS75_008355</name>
</gene>
<reference evidence="2 3" key="1">
    <citation type="journal article" date="2014" name="Genome Announc.">
        <title>Draft genome sequences of eight enterohepatic helicobacter species isolated from both laboratory and wild rodents.</title>
        <authorList>
            <person name="Sheh A."/>
            <person name="Shen Z."/>
            <person name="Fox J.G."/>
        </authorList>
    </citation>
    <scope>NUCLEOTIDE SEQUENCE [LARGE SCALE GENOMIC DNA]</scope>
    <source>
        <strain evidence="2 3">MIT 98-6810</strain>
    </source>
</reference>
<dbReference type="Proteomes" id="UP000029925">
    <property type="component" value="Unassembled WGS sequence"/>
</dbReference>
<dbReference type="STRING" id="76936.BN2458_PEG1073"/>
<dbReference type="Proteomes" id="UP000064525">
    <property type="component" value="Chromosome I"/>
</dbReference>
<evidence type="ECO:0000313" key="2">
    <source>
        <dbReference type="EMBL" id="TLD77976.1"/>
    </source>
</evidence>
<name>A0A099UBR2_9HELI</name>
<evidence type="ECO:0000313" key="3">
    <source>
        <dbReference type="Proteomes" id="UP000029925"/>
    </source>
</evidence>
<sequence length="164" mass="18462">MQKILFSPAFKTLILAHLKDILTFLLEKGVGFNIMCDMKHTHFDPVLPEHISSTFGDVATFVLTGYSFESIVLQKDGIDFEAGFGSENMVSLVHIAYEGVVLIYLHDSDLLRDISLFTNVSHPFFYDISAEELNEIASVQEEGLEHSRLAFTSNPENSKFLKNN</sequence>
<protein>
    <submittedName>
        <fullName evidence="1">Uncharacterized protein</fullName>
    </submittedName>
</protein>
<keyword evidence="3" id="KW-1185">Reference proteome</keyword>
<dbReference type="OrthoDB" id="5333999at2"/>
<accession>A0A099UBR2</accession>
<proteinExistence type="predicted"/>
<dbReference type="RefSeq" id="WP_034327937.1">
    <property type="nucleotide sequence ID" value="NZ_CAJTQN010000007.1"/>
</dbReference>
<dbReference type="AlphaFoldDB" id="A0A099UBR2"/>
<reference evidence="4" key="2">
    <citation type="submission" date="2015-11" db="EMBL/GenBank/DDBJ databases">
        <authorList>
            <person name="Anvar S.Y."/>
        </authorList>
    </citation>
    <scope>NUCLEOTIDE SEQUENCE [LARGE SCALE GENOMIC DNA]</scope>
</reference>
<dbReference type="EMBL" id="LN907858">
    <property type="protein sequence ID" value="CUU39958.1"/>
    <property type="molecule type" value="Genomic_DNA"/>
</dbReference>
<reference evidence="1" key="3">
    <citation type="submission" date="2015-11" db="EMBL/GenBank/DDBJ databases">
        <authorList>
            <person name="Zhang Y."/>
            <person name="Guo Z."/>
        </authorList>
    </citation>
    <scope>NUCLEOTIDE SEQUENCE</scope>
    <source>
        <strain evidence="1">1</strain>
    </source>
</reference>